<dbReference type="CDD" id="cd17535">
    <property type="entry name" value="REC_NarL-like"/>
    <property type="match status" value="1"/>
</dbReference>
<dbReference type="SMART" id="SM00448">
    <property type="entry name" value="REC"/>
    <property type="match status" value="1"/>
</dbReference>
<dbReference type="SUPFAM" id="SSF46894">
    <property type="entry name" value="C-terminal effector domain of the bipartite response regulators"/>
    <property type="match status" value="1"/>
</dbReference>
<dbReference type="InterPro" id="IPR039420">
    <property type="entry name" value="WalR-like"/>
</dbReference>
<gene>
    <name evidence="8" type="ORF">ACFOKA_12630</name>
</gene>
<dbReference type="InterPro" id="IPR011006">
    <property type="entry name" value="CheY-like_superfamily"/>
</dbReference>
<dbReference type="EMBL" id="JBHRSL010000010">
    <property type="protein sequence ID" value="MFC3052752.1"/>
    <property type="molecule type" value="Genomic_DNA"/>
</dbReference>
<dbReference type="PROSITE" id="PS50110">
    <property type="entry name" value="RESPONSE_REGULATORY"/>
    <property type="match status" value="1"/>
</dbReference>
<dbReference type="PANTHER" id="PTHR43214">
    <property type="entry name" value="TWO-COMPONENT RESPONSE REGULATOR"/>
    <property type="match status" value="1"/>
</dbReference>
<name>A0ABV7D7Y8_9PROT</name>
<evidence type="ECO:0000313" key="8">
    <source>
        <dbReference type="EMBL" id="MFC3052752.1"/>
    </source>
</evidence>
<sequence>MEKTPPLMEGLVVEDIPQTCAWLAGVLEDAFEGISIARAENLTIARKWLSEHWALEKTDRAGPPRIALIDLGLPDGSGIALVRDLAENYPNVMPVVITIYDDDAHLFDAIAAGAKGYLLKDQQPEILIKYLLRIQQGEPPLSPSIAQRMMAYFQKKNQQTITGDLQAESLTAREIEVLRLLAKGLRNSDVSRILGISEHTVAGYVKTIYRKLEICSRAEATLAAVNMGLL</sequence>
<dbReference type="InterPro" id="IPR001789">
    <property type="entry name" value="Sig_transdc_resp-reg_receiver"/>
</dbReference>
<reference evidence="9" key="1">
    <citation type="journal article" date="2019" name="Int. J. Syst. Evol. Microbiol.">
        <title>The Global Catalogue of Microorganisms (GCM) 10K type strain sequencing project: providing services to taxonomists for standard genome sequencing and annotation.</title>
        <authorList>
            <consortium name="The Broad Institute Genomics Platform"/>
            <consortium name="The Broad Institute Genome Sequencing Center for Infectious Disease"/>
            <person name="Wu L."/>
            <person name="Ma J."/>
        </authorList>
    </citation>
    <scope>NUCLEOTIDE SEQUENCE [LARGE SCALE GENOMIC DNA]</scope>
    <source>
        <strain evidence="9">KCTC 62164</strain>
    </source>
</reference>
<organism evidence="8 9">
    <name type="scientific">Kordiimonas pumila</name>
    <dbReference type="NCBI Taxonomy" id="2161677"/>
    <lineage>
        <taxon>Bacteria</taxon>
        <taxon>Pseudomonadati</taxon>
        <taxon>Pseudomonadota</taxon>
        <taxon>Alphaproteobacteria</taxon>
        <taxon>Kordiimonadales</taxon>
        <taxon>Kordiimonadaceae</taxon>
        <taxon>Kordiimonas</taxon>
    </lineage>
</organism>
<keyword evidence="1 5" id="KW-0597">Phosphoprotein</keyword>
<evidence type="ECO:0000256" key="3">
    <source>
        <dbReference type="ARBA" id="ARBA00023125"/>
    </source>
</evidence>
<dbReference type="SUPFAM" id="SSF52172">
    <property type="entry name" value="CheY-like"/>
    <property type="match status" value="1"/>
</dbReference>
<evidence type="ECO:0000259" key="7">
    <source>
        <dbReference type="PROSITE" id="PS50110"/>
    </source>
</evidence>
<proteinExistence type="predicted"/>
<feature type="domain" description="Response regulatory" evidence="7">
    <location>
        <begin position="9"/>
        <end position="135"/>
    </location>
</feature>
<evidence type="ECO:0000256" key="5">
    <source>
        <dbReference type="PROSITE-ProRule" id="PRU00169"/>
    </source>
</evidence>
<dbReference type="SMART" id="SM00421">
    <property type="entry name" value="HTH_LUXR"/>
    <property type="match status" value="1"/>
</dbReference>
<keyword evidence="2" id="KW-0805">Transcription regulation</keyword>
<dbReference type="RefSeq" id="WP_194213600.1">
    <property type="nucleotide sequence ID" value="NZ_CP061205.1"/>
</dbReference>
<keyword evidence="9" id="KW-1185">Reference proteome</keyword>
<accession>A0ABV7D7Y8</accession>
<feature type="domain" description="HTH luxR-type" evidence="6">
    <location>
        <begin position="163"/>
        <end position="228"/>
    </location>
</feature>
<protein>
    <submittedName>
        <fullName evidence="8">LuxR C-terminal-related transcriptional regulator</fullName>
    </submittedName>
</protein>
<dbReference type="Pfam" id="PF00072">
    <property type="entry name" value="Response_reg"/>
    <property type="match status" value="1"/>
</dbReference>
<evidence type="ECO:0000256" key="2">
    <source>
        <dbReference type="ARBA" id="ARBA00023015"/>
    </source>
</evidence>
<keyword evidence="3" id="KW-0238">DNA-binding</keyword>
<comment type="caution">
    <text evidence="8">The sequence shown here is derived from an EMBL/GenBank/DDBJ whole genome shotgun (WGS) entry which is preliminary data.</text>
</comment>
<dbReference type="InterPro" id="IPR016032">
    <property type="entry name" value="Sig_transdc_resp-reg_C-effctor"/>
</dbReference>
<dbReference type="PRINTS" id="PR00038">
    <property type="entry name" value="HTHLUXR"/>
</dbReference>
<dbReference type="Pfam" id="PF00196">
    <property type="entry name" value="GerE"/>
    <property type="match status" value="1"/>
</dbReference>
<dbReference type="InterPro" id="IPR000792">
    <property type="entry name" value="Tscrpt_reg_LuxR_C"/>
</dbReference>
<feature type="modified residue" description="4-aspartylphosphate" evidence="5">
    <location>
        <position position="70"/>
    </location>
</feature>
<evidence type="ECO:0000256" key="4">
    <source>
        <dbReference type="ARBA" id="ARBA00023163"/>
    </source>
</evidence>
<evidence type="ECO:0000256" key="1">
    <source>
        <dbReference type="ARBA" id="ARBA00022553"/>
    </source>
</evidence>
<dbReference type="CDD" id="cd06170">
    <property type="entry name" value="LuxR_C_like"/>
    <property type="match status" value="1"/>
</dbReference>
<dbReference type="PANTHER" id="PTHR43214:SF41">
    <property type="entry name" value="NITRATE_NITRITE RESPONSE REGULATOR PROTEIN NARP"/>
    <property type="match status" value="1"/>
</dbReference>
<evidence type="ECO:0000259" key="6">
    <source>
        <dbReference type="PROSITE" id="PS50043"/>
    </source>
</evidence>
<evidence type="ECO:0000313" key="9">
    <source>
        <dbReference type="Proteomes" id="UP001595444"/>
    </source>
</evidence>
<dbReference type="PROSITE" id="PS50043">
    <property type="entry name" value="HTH_LUXR_2"/>
    <property type="match status" value="1"/>
</dbReference>
<dbReference type="Gene3D" id="3.40.50.2300">
    <property type="match status" value="1"/>
</dbReference>
<dbReference type="InterPro" id="IPR058245">
    <property type="entry name" value="NreC/VraR/RcsB-like_REC"/>
</dbReference>
<keyword evidence="4" id="KW-0804">Transcription</keyword>
<dbReference type="Proteomes" id="UP001595444">
    <property type="component" value="Unassembled WGS sequence"/>
</dbReference>